<gene>
    <name evidence="1" type="ORF">PISMIDRAFT_73432</name>
</gene>
<evidence type="ECO:0000313" key="2">
    <source>
        <dbReference type="Proteomes" id="UP000054018"/>
    </source>
</evidence>
<feature type="non-terminal residue" evidence="1">
    <location>
        <position position="96"/>
    </location>
</feature>
<sequence>LHKLTISAWKSYFKVLKKDMEVAVGQISFTADIWSDSLHHPYLGMTAHWIKRNTSSHLTLEVNLIAFHQLMGCHNGKALVKVALDMLDCSNATIKV</sequence>
<evidence type="ECO:0000313" key="1">
    <source>
        <dbReference type="EMBL" id="KIK11620.1"/>
    </source>
</evidence>
<accession>A0A0C9XH46</accession>
<organism evidence="1 2">
    <name type="scientific">Pisolithus microcarpus 441</name>
    <dbReference type="NCBI Taxonomy" id="765257"/>
    <lineage>
        <taxon>Eukaryota</taxon>
        <taxon>Fungi</taxon>
        <taxon>Dikarya</taxon>
        <taxon>Basidiomycota</taxon>
        <taxon>Agaricomycotina</taxon>
        <taxon>Agaricomycetes</taxon>
        <taxon>Agaricomycetidae</taxon>
        <taxon>Boletales</taxon>
        <taxon>Sclerodermatineae</taxon>
        <taxon>Pisolithaceae</taxon>
        <taxon>Pisolithus</taxon>
    </lineage>
</organism>
<reference evidence="1 2" key="1">
    <citation type="submission" date="2014-04" db="EMBL/GenBank/DDBJ databases">
        <authorList>
            <consortium name="DOE Joint Genome Institute"/>
            <person name="Kuo A."/>
            <person name="Kohler A."/>
            <person name="Costa M.D."/>
            <person name="Nagy L.G."/>
            <person name="Floudas D."/>
            <person name="Copeland A."/>
            <person name="Barry K.W."/>
            <person name="Cichocki N."/>
            <person name="Veneault-Fourrey C."/>
            <person name="LaButti K."/>
            <person name="Lindquist E.A."/>
            <person name="Lipzen A."/>
            <person name="Lundell T."/>
            <person name="Morin E."/>
            <person name="Murat C."/>
            <person name="Sun H."/>
            <person name="Tunlid A."/>
            <person name="Henrissat B."/>
            <person name="Grigoriev I.V."/>
            <person name="Hibbett D.S."/>
            <person name="Martin F."/>
            <person name="Nordberg H.P."/>
            <person name="Cantor M.N."/>
            <person name="Hua S.X."/>
        </authorList>
    </citation>
    <scope>NUCLEOTIDE SEQUENCE [LARGE SCALE GENOMIC DNA]</scope>
    <source>
        <strain evidence="1 2">441</strain>
    </source>
</reference>
<dbReference type="AlphaFoldDB" id="A0A0C9XH46"/>
<protein>
    <submittedName>
        <fullName evidence="1">Uncharacterized protein</fullName>
    </submittedName>
</protein>
<dbReference type="Proteomes" id="UP000054018">
    <property type="component" value="Unassembled WGS sequence"/>
</dbReference>
<keyword evidence="2" id="KW-1185">Reference proteome</keyword>
<dbReference type="OrthoDB" id="2660569at2759"/>
<dbReference type="EMBL" id="KN834182">
    <property type="protein sequence ID" value="KIK11620.1"/>
    <property type="molecule type" value="Genomic_DNA"/>
</dbReference>
<name>A0A0C9XH46_9AGAM</name>
<dbReference type="HOGENOM" id="CLU_155624_0_0_1"/>
<reference evidence="2" key="2">
    <citation type="submission" date="2015-01" db="EMBL/GenBank/DDBJ databases">
        <title>Evolutionary Origins and Diversification of the Mycorrhizal Mutualists.</title>
        <authorList>
            <consortium name="DOE Joint Genome Institute"/>
            <consortium name="Mycorrhizal Genomics Consortium"/>
            <person name="Kohler A."/>
            <person name="Kuo A."/>
            <person name="Nagy L.G."/>
            <person name="Floudas D."/>
            <person name="Copeland A."/>
            <person name="Barry K.W."/>
            <person name="Cichocki N."/>
            <person name="Veneault-Fourrey C."/>
            <person name="LaButti K."/>
            <person name="Lindquist E.A."/>
            <person name="Lipzen A."/>
            <person name="Lundell T."/>
            <person name="Morin E."/>
            <person name="Murat C."/>
            <person name="Riley R."/>
            <person name="Ohm R."/>
            <person name="Sun H."/>
            <person name="Tunlid A."/>
            <person name="Henrissat B."/>
            <person name="Grigoriev I.V."/>
            <person name="Hibbett D.S."/>
            <person name="Martin F."/>
        </authorList>
    </citation>
    <scope>NUCLEOTIDE SEQUENCE [LARGE SCALE GENOMIC DNA]</scope>
    <source>
        <strain evidence="2">441</strain>
    </source>
</reference>
<feature type="non-terminal residue" evidence="1">
    <location>
        <position position="1"/>
    </location>
</feature>
<proteinExistence type="predicted"/>